<keyword evidence="5" id="KW-1185">Reference proteome</keyword>
<dbReference type="GO" id="GO:0005975">
    <property type="term" value="P:carbohydrate metabolic process"/>
    <property type="evidence" value="ECO:0007669"/>
    <property type="project" value="InterPro"/>
</dbReference>
<evidence type="ECO:0000259" key="3">
    <source>
        <dbReference type="PROSITE" id="PS51677"/>
    </source>
</evidence>
<evidence type="ECO:0000313" key="5">
    <source>
        <dbReference type="Proteomes" id="UP000632828"/>
    </source>
</evidence>
<dbReference type="RefSeq" id="WP_191153805.1">
    <property type="nucleotide sequence ID" value="NZ_JACWUN010000002.1"/>
</dbReference>
<organism evidence="4 5">
    <name type="scientific">Pelovirga terrestris</name>
    <dbReference type="NCBI Taxonomy" id="2771352"/>
    <lineage>
        <taxon>Bacteria</taxon>
        <taxon>Pseudomonadati</taxon>
        <taxon>Thermodesulfobacteriota</taxon>
        <taxon>Desulfuromonadia</taxon>
        <taxon>Geobacterales</taxon>
        <taxon>Geobacteraceae</taxon>
        <taxon>Pelovirga</taxon>
    </lineage>
</organism>
<dbReference type="AlphaFoldDB" id="A0A8J6QLT1"/>
<name>A0A8J6QLT1_9BACT</name>
<dbReference type="GO" id="GO:0016810">
    <property type="term" value="F:hydrolase activity, acting on carbon-nitrogen (but not peptide) bonds"/>
    <property type="evidence" value="ECO:0007669"/>
    <property type="project" value="InterPro"/>
</dbReference>
<dbReference type="PROSITE" id="PS51677">
    <property type="entry name" value="NODB"/>
    <property type="match status" value="1"/>
</dbReference>
<dbReference type="SUPFAM" id="SSF88713">
    <property type="entry name" value="Glycoside hydrolase/deacetylase"/>
    <property type="match status" value="1"/>
</dbReference>
<dbReference type="PANTHER" id="PTHR34216:SF3">
    <property type="entry name" value="POLY-BETA-1,6-N-ACETYL-D-GLUCOSAMINE N-DEACETYLASE"/>
    <property type="match status" value="1"/>
</dbReference>
<reference evidence="4" key="1">
    <citation type="submission" date="2020-09" db="EMBL/GenBank/DDBJ databases">
        <title>Pelobacter alkaliphilus sp. nov., a novel anaerobic arsenate-reducing bacterium from terrestrial mud volcano.</title>
        <authorList>
            <person name="Khomyakova M.A."/>
            <person name="Merkel A.Y."/>
            <person name="Slobodkin A.I."/>
        </authorList>
    </citation>
    <scope>NUCLEOTIDE SEQUENCE</scope>
    <source>
        <strain evidence="4">M08fum</strain>
    </source>
</reference>
<accession>A0A8J6QLT1</accession>
<dbReference type="InterPro" id="IPR002509">
    <property type="entry name" value="NODB_dom"/>
</dbReference>
<dbReference type="PANTHER" id="PTHR34216">
    <property type="match status" value="1"/>
</dbReference>
<dbReference type="EMBL" id="JACWUN010000002">
    <property type="protein sequence ID" value="MBD1399532.1"/>
    <property type="molecule type" value="Genomic_DNA"/>
</dbReference>
<comment type="caution">
    <text evidence="4">The sequence shown here is derived from an EMBL/GenBank/DDBJ whole genome shotgun (WGS) entry which is preliminary data.</text>
</comment>
<sequence length="350" mass="39025">MVRLVMIFVVFCLLIPVVLSAGQVNSFIYHRFDDDRYPSTNIAGSIFTEQLEHLRERHIPVVSTQEISERIARGEALPDHAAMITVDDAYLSFYQAGMPIVRQFAVPVSLFVNTDAVGTPGYMSWDQIREVAAQGVEIGNHTASHAYLVEKMAGETDAQWRRRIYDDILSAQQAFERELGFAPNIFAYTYGEYSAEIIDIVKELGFIAAYGQQSGVIHQQHDPFTLPRFPMGGPFATLADFKSKVAMKALVVAEQHPVNPVIFAPDTAPVLDLSLPDIAGSASQFNCFAQGGNRCSVTVNQERGPGWYQITADGPLKGRRNKYTLTRQAPEGGWQWFSQLWINADNPPHR</sequence>
<evidence type="ECO:0000256" key="2">
    <source>
        <dbReference type="ARBA" id="ARBA00022729"/>
    </source>
</evidence>
<protein>
    <submittedName>
        <fullName evidence="4">Polysaccharide deacetylase family protein</fullName>
    </submittedName>
</protein>
<dbReference type="InterPro" id="IPR051398">
    <property type="entry name" value="Polysacch_Deacetylase"/>
</dbReference>
<dbReference type="Proteomes" id="UP000632828">
    <property type="component" value="Unassembled WGS sequence"/>
</dbReference>
<dbReference type="Gene3D" id="3.20.20.370">
    <property type="entry name" value="Glycoside hydrolase/deacetylase"/>
    <property type="match status" value="1"/>
</dbReference>
<dbReference type="GO" id="GO:0005576">
    <property type="term" value="C:extracellular region"/>
    <property type="evidence" value="ECO:0007669"/>
    <property type="project" value="UniProtKB-SubCell"/>
</dbReference>
<keyword evidence="2" id="KW-0732">Signal</keyword>
<dbReference type="InterPro" id="IPR011330">
    <property type="entry name" value="Glyco_hydro/deAcase_b/a-brl"/>
</dbReference>
<dbReference type="CDD" id="cd10973">
    <property type="entry name" value="CE4_DAC_u4_5s"/>
    <property type="match status" value="1"/>
</dbReference>
<comment type="subcellular location">
    <subcellularLocation>
        <location evidence="1">Secreted</location>
    </subcellularLocation>
</comment>
<dbReference type="Pfam" id="PF01522">
    <property type="entry name" value="Polysacc_deac_1"/>
    <property type="match status" value="1"/>
</dbReference>
<gene>
    <name evidence="4" type="ORF">ICT70_02505</name>
</gene>
<feature type="domain" description="NodB homology" evidence="3">
    <location>
        <begin position="80"/>
        <end position="350"/>
    </location>
</feature>
<evidence type="ECO:0000313" key="4">
    <source>
        <dbReference type="EMBL" id="MBD1399532.1"/>
    </source>
</evidence>
<proteinExistence type="predicted"/>
<evidence type="ECO:0000256" key="1">
    <source>
        <dbReference type="ARBA" id="ARBA00004613"/>
    </source>
</evidence>